<comment type="similarity">
    <text evidence="4">Belongs to the eukaryotic/archaeal RNase P protein component 4 family.</text>
</comment>
<keyword evidence="1" id="KW-0819">tRNA processing</keyword>
<name>A0A9W8P976_9AGAR</name>
<feature type="region of interest" description="Disordered" evidence="5">
    <location>
        <begin position="178"/>
        <end position="210"/>
    </location>
</feature>
<dbReference type="PANTHER" id="PTHR14742">
    <property type="entry name" value="RIBONUCLEASE P SUBUNIT P21"/>
    <property type="match status" value="1"/>
</dbReference>
<evidence type="ECO:0000256" key="2">
    <source>
        <dbReference type="ARBA" id="ARBA00022723"/>
    </source>
</evidence>
<feature type="compositionally biased region" description="Low complexity" evidence="5">
    <location>
        <begin position="178"/>
        <end position="191"/>
    </location>
</feature>
<protein>
    <submittedName>
        <fullName evidence="6">RNAse P Rpr2/Rpp21/SNM1 subunit domain-containing protein</fullName>
    </submittedName>
</protein>
<evidence type="ECO:0000256" key="1">
    <source>
        <dbReference type="ARBA" id="ARBA00022694"/>
    </source>
</evidence>
<dbReference type="PANTHER" id="PTHR14742:SF0">
    <property type="entry name" value="RIBONUCLEASE P PROTEIN SUBUNIT P21"/>
    <property type="match status" value="1"/>
</dbReference>
<dbReference type="EMBL" id="JANVFU010000002">
    <property type="protein sequence ID" value="KAJ3749453.1"/>
    <property type="molecule type" value="Genomic_DNA"/>
</dbReference>
<keyword evidence="3" id="KW-0862">Zinc</keyword>
<dbReference type="Proteomes" id="UP001142393">
    <property type="component" value="Unassembled WGS sequence"/>
</dbReference>
<gene>
    <name evidence="6" type="ORF">DFH05DRAFT_1391305</name>
</gene>
<accession>A0A9W8P976</accession>
<comment type="caution">
    <text evidence="6">The sequence shown here is derived from an EMBL/GenBank/DDBJ whole genome shotgun (WGS) entry which is preliminary data.</text>
</comment>
<feature type="region of interest" description="Disordered" evidence="5">
    <location>
        <begin position="43"/>
        <end position="68"/>
    </location>
</feature>
<evidence type="ECO:0000256" key="5">
    <source>
        <dbReference type="SAM" id="MobiDB-lite"/>
    </source>
</evidence>
<proteinExistence type="inferred from homology"/>
<evidence type="ECO:0000256" key="4">
    <source>
        <dbReference type="ARBA" id="ARBA00038402"/>
    </source>
</evidence>
<dbReference type="Gene3D" id="6.20.50.20">
    <property type="match status" value="1"/>
</dbReference>
<organism evidence="6 7">
    <name type="scientific">Lentinula detonsa</name>
    <dbReference type="NCBI Taxonomy" id="2804962"/>
    <lineage>
        <taxon>Eukaryota</taxon>
        <taxon>Fungi</taxon>
        <taxon>Dikarya</taxon>
        <taxon>Basidiomycota</taxon>
        <taxon>Agaricomycotina</taxon>
        <taxon>Agaricomycetes</taxon>
        <taxon>Agaricomycetidae</taxon>
        <taxon>Agaricales</taxon>
        <taxon>Marasmiineae</taxon>
        <taxon>Omphalotaceae</taxon>
        <taxon>Lentinula</taxon>
    </lineage>
</organism>
<evidence type="ECO:0000256" key="3">
    <source>
        <dbReference type="ARBA" id="ARBA00022833"/>
    </source>
</evidence>
<keyword evidence="2" id="KW-0479">Metal-binding</keyword>
<feature type="compositionally biased region" description="Polar residues" evidence="5">
    <location>
        <begin position="43"/>
        <end position="61"/>
    </location>
</feature>
<dbReference type="GO" id="GO:0008033">
    <property type="term" value="P:tRNA processing"/>
    <property type="evidence" value="ECO:0007669"/>
    <property type="project" value="UniProtKB-KW"/>
</dbReference>
<evidence type="ECO:0000313" key="7">
    <source>
        <dbReference type="Proteomes" id="UP001142393"/>
    </source>
</evidence>
<sequence length="241" mass="26554">MGKKLKNDIPNPSSVSNRDVIQRLNFLYQASVYLNNVHSSSTSPLQLPISSNANDPTSGVKKSQKRKKSVNLNDLSRTYIETMQAVGSRTTVQLDPSVKRTLCKGCNIVLVPGSTTSVRTKKSSTHGHIMVYTCTTCKYSYRIPAVPIIRPNEAFAASELGTAVMDVDVPQAQTDIQSSSQVDVIQGQQQQTENYNQTRKRKRRSPRLPPLFARDAGHVVFAGNEQLPTSNGSWNDGVFIT</sequence>
<dbReference type="Pfam" id="PF04032">
    <property type="entry name" value="Rpr2"/>
    <property type="match status" value="1"/>
</dbReference>
<evidence type="ECO:0000313" key="6">
    <source>
        <dbReference type="EMBL" id="KAJ3749453.1"/>
    </source>
</evidence>
<dbReference type="AlphaFoldDB" id="A0A9W8P976"/>
<reference evidence="6 7" key="1">
    <citation type="journal article" date="2023" name="Proc. Natl. Acad. Sci. U.S.A.">
        <title>A global phylogenomic analysis of the shiitake genus Lentinula.</title>
        <authorList>
            <person name="Sierra-Patev S."/>
            <person name="Min B."/>
            <person name="Naranjo-Ortiz M."/>
            <person name="Looney B."/>
            <person name="Konkel Z."/>
            <person name="Slot J.C."/>
            <person name="Sakamoto Y."/>
            <person name="Steenwyk J.L."/>
            <person name="Rokas A."/>
            <person name="Carro J."/>
            <person name="Camarero S."/>
            <person name="Ferreira P."/>
            <person name="Molpeceres G."/>
            <person name="Ruiz-Duenas F.J."/>
            <person name="Serrano A."/>
            <person name="Henrissat B."/>
            <person name="Drula E."/>
            <person name="Hughes K.W."/>
            <person name="Mata J.L."/>
            <person name="Ishikawa N.K."/>
            <person name="Vargas-Isla R."/>
            <person name="Ushijima S."/>
            <person name="Smith C.A."/>
            <person name="Donoghue J."/>
            <person name="Ahrendt S."/>
            <person name="Andreopoulos W."/>
            <person name="He G."/>
            <person name="LaButti K."/>
            <person name="Lipzen A."/>
            <person name="Ng V."/>
            <person name="Riley R."/>
            <person name="Sandor L."/>
            <person name="Barry K."/>
            <person name="Martinez A.T."/>
            <person name="Xiao Y."/>
            <person name="Gibbons J.G."/>
            <person name="Terashima K."/>
            <person name="Grigoriev I.V."/>
            <person name="Hibbett D."/>
        </authorList>
    </citation>
    <scope>NUCLEOTIDE SEQUENCE [LARGE SCALE GENOMIC DNA]</scope>
    <source>
        <strain evidence="6 7">TFB7810</strain>
    </source>
</reference>
<dbReference type="GO" id="GO:0046872">
    <property type="term" value="F:metal ion binding"/>
    <property type="evidence" value="ECO:0007669"/>
    <property type="project" value="UniProtKB-KW"/>
</dbReference>
<dbReference type="GO" id="GO:0005655">
    <property type="term" value="C:nucleolar ribonuclease P complex"/>
    <property type="evidence" value="ECO:0007669"/>
    <property type="project" value="TreeGrafter"/>
</dbReference>
<keyword evidence="7" id="KW-1185">Reference proteome</keyword>
<dbReference type="InterPro" id="IPR007175">
    <property type="entry name" value="Rpr2/Snm1/Rpp21"/>
</dbReference>